<dbReference type="Proteomes" id="UP001549204">
    <property type="component" value="Unassembled WGS sequence"/>
</dbReference>
<sequence length="90" mass="9706">MRAITNGLKLGAAVVAGELPWPLEDRDFCLLSHDRIGAPSVIDGIKEPAGRIKIVAKFVEATEIRELRGLTHTFDYISMELGQTSATGVA</sequence>
<organism evidence="1 2">
    <name type="scientific">Mesorhizobium robiniae</name>
    <dbReference type="NCBI Taxonomy" id="559315"/>
    <lineage>
        <taxon>Bacteria</taxon>
        <taxon>Pseudomonadati</taxon>
        <taxon>Pseudomonadota</taxon>
        <taxon>Alphaproteobacteria</taxon>
        <taxon>Hyphomicrobiales</taxon>
        <taxon>Phyllobacteriaceae</taxon>
        <taxon>Mesorhizobium</taxon>
    </lineage>
</organism>
<gene>
    <name evidence="1" type="ORF">ABID19_005015</name>
</gene>
<keyword evidence="2" id="KW-1185">Reference proteome</keyword>
<protein>
    <submittedName>
        <fullName evidence="1">Uncharacterized protein</fullName>
    </submittedName>
</protein>
<evidence type="ECO:0000313" key="1">
    <source>
        <dbReference type="EMBL" id="MET3581957.1"/>
    </source>
</evidence>
<accession>A0ABV2GV17</accession>
<dbReference type="RefSeq" id="WP_354493522.1">
    <property type="nucleotide sequence ID" value="NZ_JBEPMC010000010.1"/>
</dbReference>
<reference evidence="1 2" key="1">
    <citation type="submission" date="2024-06" db="EMBL/GenBank/DDBJ databases">
        <title>Genomic Encyclopedia of Type Strains, Phase IV (KMG-IV): sequencing the most valuable type-strain genomes for metagenomic binning, comparative biology and taxonomic classification.</title>
        <authorList>
            <person name="Goeker M."/>
        </authorList>
    </citation>
    <scope>NUCLEOTIDE SEQUENCE [LARGE SCALE GENOMIC DNA]</scope>
    <source>
        <strain evidence="1 2">DSM 100022</strain>
    </source>
</reference>
<dbReference type="EMBL" id="JBEPMC010000010">
    <property type="protein sequence ID" value="MET3581957.1"/>
    <property type="molecule type" value="Genomic_DNA"/>
</dbReference>
<evidence type="ECO:0000313" key="2">
    <source>
        <dbReference type="Proteomes" id="UP001549204"/>
    </source>
</evidence>
<comment type="caution">
    <text evidence="1">The sequence shown here is derived from an EMBL/GenBank/DDBJ whole genome shotgun (WGS) entry which is preliminary data.</text>
</comment>
<name>A0ABV2GV17_9HYPH</name>
<proteinExistence type="predicted"/>